<keyword evidence="10" id="KW-1185">Reference proteome</keyword>
<sequence length="609" mass="70912">MSSCINPSTLATSVNGFKCLPLATNRAAIRIMAKNKPVQCLVSTKYDNLTVDRRSANYQPSIWDHDFLQSLNSNYTDETYKRRAEELKGKVKTAIKDVTEPLDQLELIDNLQRLGLAYHFEPEIRNILRNIHNHNKDYNWRKENLYATSLEFRLLRQHGYPVSQEVFSGFKDDKVGFICDDFKGILSLHEASYYSLEGESIMEEAWQFTSKHLKEMMITSNSKEEDVFVAEQAKRALELPLHWKVPMLEARWFIHVYEKREDKNHLLLELAKLEFNTLQAIYQEELKDISGWWKDTGLGEKLSFARNRLVASFLWSMGIAFEPQFAYCRRVLTISIALITVIDDIYDVYGTLDELEIFTDAVARWDINYALKHLPGYMKMCFLALYNFVNEFAYYVLKQQDFDMLLSIKHAYNCKLAYTTSVCPMSSCIVPSTSFTSVNGFKCPPLATNRAATRIITINKPVQCLVSAKYDNLTVDRRSANYQPSIWDHDFLQSLNSGYTDETYKRQAEELKGKVMTTINKDVTEPLDQLELIDNLQRLGLAYHFETEIRNILHNIYNSNKDYNWRKENLYATSLEFRLLRQHGYPVCQDVFNGFKDTREASFVMISRK</sequence>
<dbReference type="InterPro" id="IPR008930">
    <property type="entry name" value="Terpenoid_cyclase/PrenylTrfase"/>
</dbReference>
<name>A0A2H5QKQ3_CITUN</name>
<evidence type="ECO:0000256" key="4">
    <source>
        <dbReference type="ARBA" id="ARBA00022842"/>
    </source>
</evidence>
<keyword evidence="4" id="KW-0460">Magnesium</keyword>
<gene>
    <name evidence="9" type="ORF">CUMW_239390</name>
</gene>
<dbReference type="FunFam" id="1.50.10.130:FF:000001">
    <property type="entry name" value="Isoprene synthase, chloroplastic"/>
    <property type="match status" value="1"/>
</dbReference>
<dbReference type="Proteomes" id="UP000236630">
    <property type="component" value="Unassembled WGS sequence"/>
</dbReference>
<comment type="caution">
    <text evidence="9">The sequence shown here is derived from an EMBL/GenBank/DDBJ whole genome shotgun (WGS) entry which is preliminary data.</text>
</comment>
<keyword evidence="6" id="KW-0456">Lyase</keyword>
<keyword evidence="3" id="KW-0479">Metal-binding</keyword>
<dbReference type="SFLD" id="SFLDG01014">
    <property type="entry name" value="Terpene_Cyclase_Like_1_N-term"/>
    <property type="match status" value="1"/>
</dbReference>
<dbReference type="Pfam" id="PF01397">
    <property type="entry name" value="Terpene_synth"/>
    <property type="match status" value="2"/>
</dbReference>
<organism evidence="9 10">
    <name type="scientific">Citrus unshiu</name>
    <name type="common">Satsuma mandarin</name>
    <name type="synonym">Citrus nobilis var. unshiu</name>
    <dbReference type="NCBI Taxonomy" id="55188"/>
    <lineage>
        <taxon>Eukaryota</taxon>
        <taxon>Viridiplantae</taxon>
        <taxon>Streptophyta</taxon>
        <taxon>Embryophyta</taxon>
        <taxon>Tracheophyta</taxon>
        <taxon>Spermatophyta</taxon>
        <taxon>Magnoliopsida</taxon>
        <taxon>eudicotyledons</taxon>
        <taxon>Gunneridae</taxon>
        <taxon>Pentapetalae</taxon>
        <taxon>rosids</taxon>
        <taxon>malvids</taxon>
        <taxon>Sapindales</taxon>
        <taxon>Rutaceae</taxon>
        <taxon>Aurantioideae</taxon>
        <taxon>Citrus</taxon>
    </lineage>
</organism>
<protein>
    <submittedName>
        <fullName evidence="9">Uncharacterized protein</fullName>
    </submittedName>
</protein>
<evidence type="ECO:0000256" key="5">
    <source>
        <dbReference type="ARBA" id="ARBA00023211"/>
    </source>
</evidence>
<feature type="domain" description="Terpene synthase N-terminal" evidence="7">
    <location>
        <begin position="62"/>
        <end position="237"/>
    </location>
</feature>
<feature type="domain" description="Terpene synthase N-terminal" evidence="7">
    <location>
        <begin position="486"/>
        <end position="600"/>
    </location>
</feature>
<evidence type="ECO:0000313" key="10">
    <source>
        <dbReference type="Proteomes" id="UP000236630"/>
    </source>
</evidence>
<dbReference type="InterPro" id="IPR005630">
    <property type="entry name" value="Terpene_synthase_metal-bd"/>
</dbReference>
<evidence type="ECO:0000259" key="8">
    <source>
        <dbReference type="Pfam" id="PF03936"/>
    </source>
</evidence>
<evidence type="ECO:0000256" key="6">
    <source>
        <dbReference type="ARBA" id="ARBA00023239"/>
    </source>
</evidence>
<dbReference type="InterPro" id="IPR036965">
    <property type="entry name" value="Terpene_synth_N_sf"/>
</dbReference>
<evidence type="ECO:0000256" key="1">
    <source>
        <dbReference type="ARBA" id="ARBA00001936"/>
    </source>
</evidence>
<evidence type="ECO:0000256" key="3">
    <source>
        <dbReference type="ARBA" id="ARBA00022723"/>
    </source>
</evidence>
<comment type="cofactor">
    <cofactor evidence="1">
        <name>Mn(2+)</name>
        <dbReference type="ChEBI" id="CHEBI:29035"/>
    </cofactor>
</comment>
<dbReference type="EMBL" id="BDQV01000461">
    <property type="protein sequence ID" value="GAY65206.1"/>
    <property type="molecule type" value="Genomic_DNA"/>
</dbReference>
<dbReference type="InterPro" id="IPR008949">
    <property type="entry name" value="Isoprenoid_synthase_dom_sf"/>
</dbReference>
<dbReference type="InterPro" id="IPR001906">
    <property type="entry name" value="Terpene_synth_N"/>
</dbReference>
<dbReference type="PANTHER" id="PTHR31225">
    <property type="entry name" value="OS04G0344100 PROTEIN-RELATED"/>
    <property type="match status" value="1"/>
</dbReference>
<dbReference type="PANTHER" id="PTHR31225:SF245">
    <property type="entry name" value="(-)-ALPHA-TERPINEOL SYNTHASE-LIKE"/>
    <property type="match status" value="1"/>
</dbReference>
<reference evidence="9 10" key="1">
    <citation type="journal article" date="2017" name="Front. Genet.">
        <title>Draft sequencing of the heterozygous diploid genome of Satsuma (Citrus unshiu Marc.) using a hybrid assembly approach.</title>
        <authorList>
            <person name="Shimizu T."/>
            <person name="Tanizawa Y."/>
            <person name="Mochizuki T."/>
            <person name="Nagasaki H."/>
            <person name="Yoshioka T."/>
            <person name="Toyoda A."/>
            <person name="Fujiyama A."/>
            <person name="Kaminuma E."/>
            <person name="Nakamura Y."/>
        </authorList>
    </citation>
    <scope>NUCLEOTIDE SEQUENCE [LARGE SCALE GENOMIC DNA]</scope>
    <source>
        <strain evidence="10">cv. Miyagawa wase</strain>
    </source>
</reference>
<proteinExistence type="predicted"/>
<dbReference type="AlphaFoldDB" id="A0A2H5QKQ3"/>
<dbReference type="SUPFAM" id="SSF48239">
    <property type="entry name" value="Terpenoid cyclases/Protein prenyltransferases"/>
    <property type="match status" value="2"/>
</dbReference>
<dbReference type="GO" id="GO:0010333">
    <property type="term" value="F:terpene synthase activity"/>
    <property type="evidence" value="ECO:0007669"/>
    <property type="project" value="InterPro"/>
</dbReference>
<dbReference type="Gene3D" id="1.50.10.130">
    <property type="entry name" value="Terpene synthase, N-terminal domain"/>
    <property type="match status" value="2"/>
</dbReference>
<dbReference type="Pfam" id="PF03936">
    <property type="entry name" value="Terpene_synth_C"/>
    <property type="match status" value="1"/>
</dbReference>
<feature type="domain" description="Terpene synthase metal-binding" evidence="8">
    <location>
        <begin position="294"/>
        <end position="411"/>
    </location>
</feature>
<dbReference type="GO" id="GO:0016102">
    <property type="term" value="P:diterpenoid biosynthetic process"/>
    <property type="evidence" value="ECO:0007669"/>
    <property type="project" value="InterPro"/>
</dbReference>
<evidence type="ECO:0000256" key="2">
    <source>
        <dbReference type="ARBA" id="ARBA00001946"/>
    </source>
</evidence>
<accession>A0A2H5QKQ3</accession>
<evidence type="ECO:0000313" key="9">
    <source>
        <dbReference type="EMBL" id="GAY65206.1"/>
    </source>
</evidence>
<dbReference type="GO" id="GO:0000287">
    <property type="term" value="F:magnesium ion binding"/>
    <property type="evidence" value="ECO:0007669"/>
    <property type="project" value="InterPro"/>
</dbReference>
<dbReference type="InterPro" id="IPR050148">
    <property type="entry name" value="Terpene_synthase-like"/>
</dbReference>
<dbReference type="InterPro" id="IPR044814">
    <property type="entry name" value="Terpene_cyclase_plant_C1"/>
</dbReference>
<dbReference type="Gene3D" id="1.10.600.10">
    <property type="entry name" value="Farnesyl Diphosphate Synthase"/>
    <property type="match status" value="1"/>
</dbReference>
<evidence type="ECO:0000259" key="7">
    <source>
        <dbReference type="Pfam" id="PF01397"/>
    </source>
</evidence>
<dbReference type="CDD" id="cd00684">
    <property type="entry name" value="Terpene_cyclase_plant_C1"/>
    <property type="match status" value="1"/>
</dbReference>
<dbReference type="SMR" id="A0A2H5QKQ3"/>
<keyword evidence="5" id="KW-0464">Manganese</keyword>
<comment type="cofactor">
    <cofactor evidence="2">
        <name>Mg(2+)</name>
        <dbReference type="ChEBI" id="CHEBI:18420"/>
    </cofactor>
</comment>
<dbReference type="SUPFAM" id="SSF48576">
    <property type="entry name" value="Terpenoid synthases"/>
    <property type="match status" value="1"/>
</dbReference>
<dbReference type="STRING" id="55188.A0A2H5QKQ3"/>